<name>A0ACA9Q3A8_9GLOM</name>
<organism evidence="1 2">
    <name type="scientific">Racocetra persica</name>
    <dbReference type="NCBI Taxonomy" id="160502"/>
    <lineage>
        <taxon>Eukaryota</taxon>
        <taxon>Fungi</taxon>
        <taxon>Fungi incertae sedis</taxon>
        <taxon>Mucoromycota</taxon>
        <taxon>Glomeromycotina</taxon>
        <taxon>Glomeromycetes</taxon>
        <taxon>Diversisporales</taxon>
        <taxon>Gigasporaceae</taxon>
        <taxon>Racocetra</taxon>
    </lineage>
</organism>
<dbReference type="Proteomes" id="UP000789920">
    <property type="component" value="Unassembled WGS sequence"/>
</dbReference>
<feature type="non-terminal residue" evidence="1">
    <location>
        <position position="1"/>
    </location>
</feature>
<comment type="caution">
    <text evidence="1">The sequence shown here is derived from an EMBL/GenBank/DDBJ whole genome shotgun (WGS) entry which is preliminary data.</text>
</comment>
<sequence>RVQEDTGSPIFVCYNDLYAFDSVLLSWNKINADYAPSPRSHAAPVMLPNGKILYIGGVSQTNPGTNASLIDMNEIPIFDTISSTWSYKYANQSNRIQPRISHTATLIPDNSEIIIIGGNTNYNYNLSTAKPVFVSLNIANEPYIYSELNTSGDIPPPLAVHTANLYQKYLIVAFGNITNDLVPPVDLNPLIYILDIPCKTWVTTFAPGKSICSIESNSSNGLNSGMGVYCCKIL</sequence>
<reference evidence="1" key="1">
    <citation type="submission" date="2021-06" db="EMBL/GenBank/DDBJ databases">
        <authorList>
            <person name="Kallberg Y."/>
            <person name="Tangrot J."/>
            <person name="Rosling A."/>
        </authorList>
    </citation>
    <scope>NUCLEOTIDE SEQUENCE</scope>
    <source>
        <strain evidence="1">MA461A</strain>
    </source>
</reference>
<protein>
    <submittedName>
        <fullName evidence="1">23907_t:CDS:1</fullName>
    </submittedName>
</protein>
<keyword evidence="2" id="KW-1185">Reference proteome</keyword>
<proteinExistence type="predicted"/>
<accession>A0ACA9Q3A8</accession>
<dbReference type="EMBL" id="CAJVQC010024594">
    <property type="protein sequence ID" value="CAG8727064.1"/>
    <property type="molecule type" value="Genomic_DNA"/>
</dbReference>
<gene>
    <name evidence="1" type="ORF">RPERSI_LOCUS11795</name>
</gene>
<evidence type="ECO:0000313" key="1">
    <source>
        <dbReference type="EMBL" id="CAG8727064.1"/>
    </source>
</evidence>
<evidence type="ECO:0000313" key="2">
    <source>
        <dbReference type="Proteomes" id="UP000789920"/>
    </source>
</evidence>